<accession>A0ABQ5BVX4</accession>
<organism evidence="1 2">
    <name type="scientific">Tanacetum coccineum</name>
    <dbReference type="NCBI Taxonomy" id="301880"/>
    <lineage>
        <taxon>Eukaryota</taxon>
        <taxon>Viridiplantae</taxon>
        <taxon>Streptophyta</taxon>
        <taxon>Embryophyta</taxon>
        <taxon>Tracheophyta</taxon>
        <taxon>Spermatophyta</taxon>
        <taxon>Magnoliopsida</taxon>
        <taxon>eudicotyledons</taxon>
        <taxon>Gunneridae</taxon>
        <taxon>Pentapetalae</taxon>
        <taxon>asterids</taxon>
        <taxon>campanulids</taxon>
        <taxon>Asterales</taxon>
        <taxon>Asteraceae</taxon>
        <taxon>Asteroideae</taxon>
        <taxon>Anthemideae</taxon>
        <taxon>Anthemidinae</taxon>
        <taxon>Tanacetum</taxon>
    </lineage>
</organism>
<comment type="caution">
    <text evidence="1">The sequence shown here is derived from an EMBL/GenBank/DDBJ whole genome shotgun (WGS) entry which is preliminary data.</text>
</comment>
<keyword evidence="2" id="KW-1185">Reference proteome</keyword>
<evidence type="ECO:0000313" key="2">
    <source>
        <dbReference type="Proteomes" id="UP001151760"/>
    </source>
</evidence>
<gene>
    <name evidence="1" type="ORF">Tco_0875955</name>
</gene>
<proteinExistence type="predicted"/>
<dbReference type="EMBL" id="BQNB010013540">
    <property type="protein sequence ID" value="GJT17249.1"/>
    <property type="molecule type" value="Genomic_DNA"/>
</dbReference>
<dbReference type="Proteomes" id="UP001151760">
    <property type="component" value="Unassembled WGS sequence"/>
</dbReference>
<reference evidence="1" key="1">
    <citation type="journal article" date="2022" name="Int. J. Mol. Sci.">
        <title>Draft Genome of Tanacetum Coccineum: Genomic Comparison of Closely Related Tanacetum-Family Plants.</title>
        <authorList>
            <person name="Yamashiro T."/>
            <person name="Shiraishi A."/>
            <person name="Nakayama K."/>
            <person name="Satake H."/>
        </authorList>
    </citation>
    <scope>NUCLEOTIDE SEQUENCE</scope>
</reference>
<sequence>MAKGLPGLFSQISHKKWRTCREWKRKRSTNRDETFEVFPEDFARSSSARPVEFQIGLNSRCRTVARAHIDWPIRDVGISESITELLTRDSLRP</sequence>
<name>A0ABQ5BVX4_9ASTR</name>
<protein>
    <submittedName>
        <fullName evidence="1">Uncharacterized protein</fullName>
    </submittedName>
</protein>
<reference evidence="1" key="2">
    <citation type="submission" date="2022-01" db="EMBL/GenBank/DDBJ databases">
        <authorList>
            <person name="Yamashiro T."/>
            <person name="Shiraishi A."/>
            <person name="Satake H."/>
            <person name="Nakayama K."/>
        </authorList>
    </citation>
    <scope>NUCLEOTIDE SEQUENCE</scope>
</reference>
<evidence type="ECO:0000313" key="1">
    <source>
        <dbReference type="EMBL" id="GJT17249.1"/>
    </source>
</evidence>